<evidence type="ECO:0000256" key="2">
    <source>
        <dbReference type="SAM" id="Phobius"/>
    </source>
</evidence>
<keyword evidence="4" id="KW-1185">Reference proteome</keyword>
<dbReference type="RefSeq" id="WP_167036420.1">
    <property type="nucleotide sequence ID" value="NZ_CP050177.1"/>
</dbReference>
<dbReference type="KEGG" id="slia:HA039_08200"/>
<dbReference type="EMBL" id="CP050177">
    <property type="protein sequence ID" value="QIQ06773.1"/>
    <property type="molecule type" value="Genomic_DNA"/>
</dbReference>
<organism evidence="3 4">
    <name type="scientific">Streptomyces liangshanensis</name>
    <dbReference type="NCBI Taxonomy" id="2717324"/>
    <lineage>
        <taxon>Bacteria</taxon>
        <taxon>Bacillati</taxon>
        <taxon>Actinomycetota</taxon>
        <taxon>Actinomycetes</taxon>
        <taxon>Kitasatosporales</taxon>
        <taxon>Streptomycetaceae</taxon>
        <taxon>Streptomyces</taxon>
    </lineage>
</organism>
<protein>
    <submittedName>
        <fullName evidence="3">DUF4173 domain-containing protein</fullName>
    </submittedName>
</protein>
<evidence type="ECO:0000313" key="4">
    <source>
        <dbReference type="Proteomes" id="UP000501179"/>
    </source>
</evidence>
<feature type="transmembrane region" description="Helical" evidence="2">
    <location>
        <begin position="116"/>
        <end position="133"/>
    </location>
</feature>
<dbReference type="Proteomes" id="UP000501179">
    <property type="component" value="Chromosome"/>
</dbReference>
<evidence type="ECO:0000256" key="1">
    <source>
        <dbReference type="SAM" id="MobiDB-lite"/>
    </source>
</evidence>
<feature type="transmembrane region" description="Helical" evidence="2">
    <location>
        <begin position="140"/>
        <end position="159"/>
    </location>
</feature>
<feature type="transmembrane region" description="Helical" evidence="2">
    <location>
        <begin position="290"/>
        <end position="312"/>
    </location>
</feature>
<feature type="transmembrane region" description="Helical" evidence="2">
    <location>
        <begin position="253"/>
        <end position="270"/>
    </location>
</feature>
<feature type="region of interest" description="Disordered" evidence="1">
    <location>
        <begin position="1"/>
        <end position="97"/>
    </location>
</feature>
<sequence length="619" mass="65163">MPGSARCPRGRARTRPGGGPVPEEPSVPAPAGEPDAVRSDAQEAQEAATGSGTTSGAATVRTAPADSVRRPAAAAPPGARPRSPAPDWQQWQPQRPEPPAWVTAVRPVTPAPVRVAALWSVLATAVLSSLLLGDGAGLNLLIVAVPAALGACVTARAAGRLPRPWTLAWALGGMALLVVPALRDGALPTFLAVVAALSLGALALQGCRTWPGLVLGPLGLLGALGPGAVWGWQGLRERVGGSRGRLLPVVRTVAIAAVLLVVFGALFASADEAFAGLLGDLTPDVDVTDGPWHFLLFGLGLTGALAAAHTAAAPMRWDRVTVRPGRPRARLEWALPLIVLDLLFAVFVAVQLAVLAGGYDDVLRKTGLTYSEYARQGFWQLLGATLLVLVVIGLARRWAPRDGAGDRTLVRCVLGALCLLTLVVVASALRRMDLYVDAYGLTQLRLSVAAVELWLGLVIVLMLVAGAVGGRWLPRAVVASGAAAVLLFGLFSPDALVAERNVQRYESSGKIDIRYLQELSADAAPALDRLPDDLRSCALRGIQRKLAEDGPEPWYATSRSERRARDLLAERPIEPERHSCATRFASDRFGEFGDPGGYGEEYGEEYGEYGGSGDLRDEP</sequence>
<feature type="transmembrane region" description="Helical" evidence="2">
    <location>
        <begin position="377"/>
        <end position="396"/>
    </location>
</feature>
<feature type="transmembrane region" description="Helical" evidence="2">
    <location>
        <begin position="472"/>
        <end position="491"/>
    </location>
</feature>
<keyword evidence="2" id="KW-0472">Membrane</keyword>
<keyword evidence="2" id="KW-1133">Transmembrane helix</keyword>
<dbReference type="Pfam" id="PF13687">
    <property type="entry name" value="DUF4153"/>
    <property type="match status" value="1"/>
</dbReference>
<dbReference type="InterPro" id="IPR025291">
    <property type="entry name" value="DUF4153"/>
</dbReference>
<evidence type="ECO:0000313" key="3">
    <source>
        <dbReference type="EMBL" id="QIQ06773.1"/>
    </source>
</evidence>
<feature type="region of interest" description="Disordered" evidence="1">
    <location>
        <begin position="578"/>
        <end position="619"/>
    </location>
</feature>
<keyword evidence="2" id="KW-0812">Transmembrane</keyword>
<proteinExistence type="predicted"/>
<accession>A0A6G9H8A7</accession>
<feature type="compositionally biased region" description="Basic and acidic residues" evidence="1">
    <location>
        <begin position="578"/>
        <end position="591"/>
    </location>
</feature>
<reference evidence="3 4" key="1">
    <citation type="submission" date="2020-03" db="EMBL/GenBank/DDBJ databases">
        <title>A novel species.</title>
        <authorList>
            <person name="Gao J."/>
        </authorList>
    </citation>
    <scope>NUCLEOTIDE SEQUENCE [LARGE SCALE GENOMIC DNA]</scope>
    <source>
        <strain evidence="3 4">QMT-12</strain>
    </source>
</reference>
<feature type="transmembrane region" description="Helical" evidence="2">
    <location>
        <begin position="408"/>
        <end position="429"/>
    </location>
</feature>
<feature type="transmembrane region" description="Helical" evidence="2">
    <location>
        <begin position="212"/>
        <end position="232"/>
    </location>
</feature>
<feature type="transmembrane region" description="Helical" evidence="2">
    <location>
        <begin position="444"/>
        <end position="465"/>
    </location>
</feature>
<feature type="transmembrane region" description="Helical" evidence="2">
    <location>
        <begin position="333"/>
        <end position="357"/>
    </location>
</feature>
<name>A0A6G9H8A7_9ACTN</name>
<gene>
    <name evidence="3" type="ORF">HA039_08200</name>
</gene>
<feature type="compositionally biased region" description="Low complexity" evidence="1">
    <location>
        <begin position="47"/>
        <end position="97"/>
    </location>
</feature>
<feature type="transmembrane region" description="Helical" evidence="2">
    <location>
        <begin position="165"/>
        <end position="182"/>
    </location>
</feature>
<dbReference type="AlphaFoldDB" id="A0A6G9H8A7"/>